<proteinExistence type="predicted"/>
<evidence type="ECO:0000256" key="1">
    <source>
        <dbReference type="SAM" id="Coils"/>
    </source>
</evidence>
<evidence type="ECO:0000313" key="3">
    <source>
        <dbReference type="Proteomes" id="UP000031036"/>
    </source>
</evidence>
<gene>
    <name evidence="2" type="ORF">Tcan_18482</name>
</gene>
<name>A0A0B2V4H1_TOXCA</name>
<keyword evidence="3" id="KW-1185">Reference proteome</keyword>
<evidence type="ECO:0000313" key="2">
    <source>
        <dbReference type="EMBL" id="KHN76384.1"/>
    </source>
</evidence>
<keyword evidence="1" id="KW-0175">Coiled coil</keyword>
<protein>
    <submittedName>
        <fullName evidence="2">Uncharacterized protein</fullName>
    </submittedName>
</protein>
<dbReference type="Proteomes" id="UP000031036">
    <property type="component" value="Unassembled WGS sequence"/>
</dbReference>
<organism evidence="2 3">
    <name type="scientific">Toxocara canis</name>
    <name type="common">Canine roundworm</name>
    <dbReference type="NCBI Taxonomy" id="6265"/>
    <lineage>
        <taxon>Eukaryota</taxon>
        <taxon>Metazoa</taxon>
        <taxon>Ecdysozoa</taxon>
        <taxon>Nematoda</taxon>
        <taxon>Chromadorea</taxon>
        <taxon>Rhabditida</taxon>
        <taxon>Spirurina</taxon>
        <taxon>Ascaridomorpha</taxon>
        <taxon>Ascaridoidea</taxon>
        <taxon>Toxocaridae</taxon>
        <taxon>Toxocara</taxon>
    </lineage>
</organism>
<sequence>MSCWKLSGADRVDVQNLDDEQLIQTYLVLQFYKSYLNRKVDSGSEDSDKEAYSSLPELKLRNEELEARLSKCFDMLDEFARRSEDSSLPELKLRNEELEARLSKCFDMLDEFARRSEEVIDEEEFKRAEICLQKKKKLEGLKADPALQVLSASQYEAASNEYLQCLEELEKVKEELEQERARGMALREQVDSLNSVTKAQILE</sequence>
<dbReference type="AlphaFoldDB" id="A0A0B2V4H1"/>
<dbReference type="EMBL" id="JPKZ01002524">
    <property type="protein sequence ID" value="KHN76384.1"/>
    <property type="molecule type" value="Genomic_DNA"/>
</dbReference>
<accession>A0A0B2V4H1</accession>
<comment type="caution">
    <text evidence="2">The sequence shown here is derived from an EMBL/GenBank/DDBJ whole genome shotgun (WGS) entry which is preliminary data.</text>
</comment>
<feature type="coiled-coil region" evidence="1">
    <location>
        <begin position="155"/>
        <end position="189"/>
    </location>
</feature>
<reference evidence="2 3" key="1">
    <citation type="submission" date="2014-11" db="EMBL/GenBank/DDBJ databases">
        <title>Genetic blueprint of the zoonotic pathogen Toxocara canis.</title>
        <authorList>
            <person name="Zhu X.-Q."/>
            <person name="Korhonen P.K."/>
            <person name="Cai H."/>
            <person name="Young N.D."/>
            <person name="Nejsum P."/>
            <person name="von Samson-Himmelstjerna G."/>
            <person name="Boag P.R."/>
            <person name="Tan P."/>
            <person name="Li Q."/>
            <person name="Min J."/>
            <person name="Yang Y."/>
            <person name="Wang X."/>
            <person name="Fang X."/>
            <person name="Hall R.S."/>
            <person name="Hofmann A."/>
            <person name="Sternberg P.W."/>
            <person name="Jex A.R."/>
            <person name="Gasser R.B."/>
        </authorList>
    </citation>
    <scope>NUCLEOTIDE SEQUENCE [LARGE SCALE GENOMIC DNA]</scope>
    <source>
        <strain evidence="2">PN_DK_2014</strain>
    </source>
</reference>